<keyword evidence="3" id="KW-0804">Transcription</keyword>
<comment type="caution">
    <text evidence="5">The sequence shown here is derived from an EMBL/GenBank/DDBJ whole genome shotgun (WGS) entry which is preliminary data.</text>
</comment>
<proteinExistence type="predicted"/>
<name>A0A5C8D7V9_9SPIR</name>
<dbReference type="Proteomes" id="UP000324638">
    <property type="component" value="Unassembled WGS sequence"/>
</dbReference>
<dbReference type="InterPro" id="IPR014710">
    <property type="entry name" value="RmlC-like_jellyroll"/>
</dbReference>
<dbReference type="InterPro" id="IPR018060">
    <property type="entry name" value="HTH_AraC"/>
</dbReference>
<evidence type="ECO:0000313" key="6">
    <source>
        <dbReference type="Proteomes" id="UP000324638"/>
    </source>
</evidence>
<dbReference type="Gene3D" id="2.60.120.10">
    <property type="entry name" value="Jelly Rolls"/>
    <property type="match status" value="1"/>
</dbReference>
<sequence length="284" mass="34345">MKIYYKLIDYKDNFYKILNYKNINNSDLSYKNHWHRSIEFSYCLCGNIVFNVNGTTKELKSGDLLFINSSEPHFVKYIDNLNHFEMMTMYISYDFLRKEFADIDNYRIKISNDNSKEYEFIKKRLKEIFNVFINYEYNIFYKTKIKYLAYSILYKVLKKCLHRNPYDKINIRSYNNDWTYIKIVLEYVRNHYDKDINISGISKIVGLNPNYFCRYFKEKTNYTFHQFLNMVRLDYAIDNLRNSNSTVIESSYLAGFPNVKSFITICKRVYGVTPKELINSKDKI</sequence>
<evidence type="ECO:0000256" key="1">
    <source>
        <dbReference type="ARBA" id="ARBA00023015"/>
    </source>
</evidence>
<dbReference type="SUPFAM" id="SSF51215">
    <property type="entry name" value="Regulatory protein AraC"/>
    <property type="match status" value="1"/>
</dbReference>
<organism evidence="5 6">
    <name type="scientific">Brachyspira aalborgi</name>
    <dbReference type="NCBI Taxonomy" id="29522"/>
    <lineage>
        <taxon>Bacteria</taxon>
        <taxon>Pseudomonadati</taxon>
        <taxon>Spirochaetota</taxon>
        <taxon>Spirochaetia</taxon>
        <taxon>Brachyspirales</taxon>
        <taxon>Brachyspiraceae</taxon>
        <taxon>Brachyspira</taxon>
    </lineage>
</organism>
<gene>
    <name evidence="5" type="ORF">EPJ79_10680</name>
</gene>
<dbReference type="InterPro" id="IPR009057">
    <property type="entry name" value="Homeodomain-like_sf"/>
</dbReference>
<dbReference type="GO" id="GO:0043565">
    <property type="term" value="F:sequence-specific DNA binding"/>
    <property type="evidence" value="ECO:0007669"/>
    <property type="project" value="InterPro"/>
</dbReference>
<dbReference type="Gene3D" id="1.10.10.60">
    <property type="entry name" value="Homeodomain-like"/>
    <property type="match status" value="2"/>
</dbReference>
<dbReference type="RefSeq" id="WP_147739475.1">
    <property type="nucleotide sequence ID" value="NZ_SAXU01000001.1"/>
</dbReference>
<dbReference type="AlphaFoldDB" id="A0A5C8D7V9"/>
<reference evidence="5 6" key="1">
    <citation type="journal article" date="1992" name="Lakartidningen">
        <title>[Penicillin V and not amoxicillin is the first choice preparation in acute otitis].</title>
        <authorList>
            <person name="Kamme C."/>
            <person name="Lundgren K."/>
            <person name="Prellner K."/>
        </authorList>
    </citation>
    <scope>NUCLEOTIDE SEQUENCE [LARGE SCALE GENOMIC DNA]</scope>
    <source>
        <strain evidence="5 6">513A</strain>
    </source>
</reference>
<dbReference type="PROSITE" id="PS01124">
    <property type="entry name" value="HTH_ARAC_FAMILY_2"/>
    <property type="match status" value="1"/>
</dbReference>
<protein>
    <submittedName>
        <fullName evidence="5">AraC family transcriptional regulator</fullName>
    </submittedName>
</protein>
<dbReference type="EMBL" id="SAXU01000001">
    <property type="protein sequence ID" value="TXJ21557.1"/>
    <property type="molecule type" value="Genomic_DNA"/>
</dbReference>
<dbReference type="PANTHER" id="PTHR43280:SF34">
    <property type="entry name" value="ARAC-FAMILY TRANSCRIPTIONAL REGULATOR"/>
    <property type="match status" value="1"/>
</dbReference>
<evidence type="ECO:0000313" key="5">
    <source>
        <dbReference type="EMBL" id="TXJ21557.1"/>
    </source>
</evidence>
<dbReference type="Pfam" id="PF02311">
    <property type="entry name" value="AraC_binding"/>
    <property type="match status" value="1"/>
</dbReference>
<dbReference type="Pfam" id="PF12833">
    <property type="entry name" value="HTH_18"/>
    <property type="match status" value="1"/>
</dbReference>
<keyword evidence="1" id="KW-0805">Transcription regulation</keyword>
<dbReference type="InterPro" id="IPR003313">
    <property type="entry name" value="AraC-bd"/>
</dbReference>
<keyword evidence="2" id="KW-0238">DNA-binding</keyword>
<dbReference type="SUPFAM" id="SSF46689">
    <property type="entry name" value="Homeodomain-like"/>
    <property type="match status" value="2"/>
</dbReference>
<dbReference type="SMART" id="SM00342">
    <property type="entry name" value="HTH_ARAC"/>
    <property type="match status" value="1"/>
</dbReference>
<dbReference type="GO" id="GO:0003700">
    <property type="term" value="F:DNA-binding transcription factor activity"/>
    <property type="evidence" value="ECO:0007669"/>
    <property type="project" value="InterPro"/>
</dbReference>
<accession>A0A5C8D7V9</accession>
<feature type="domain" description="HTH araC/xylS-type" evidence="4">
    <location>
        <begin position="182"/>
        <end position="280"/>
    </location>
</feature>
<evidence type="ECO:0000256" key="2">
    <source>
        <dbReference type="ARBA" id="ARBA00023125"/>
    </source>
</evidence>
<evidence type="ECO:0000259" key="4">
    <source>
        <dbReference type="PROSITE" id="PS01124"/>
    </source>
</evidence>
<dbReference type="InterPro" id="IPR037923">
    <property type="entry name" value="HTH-like"/>
</dbReference>
<evidence type="ECO:0000256" key="3">
    <source>
        <dbReference type="ARBA" id="ARBA00023163"/>
    </source>
</evidence>
<dbReference type="PANTHER" id="PTHR43280">
    <property type="entry name" value="ARAC-FAMILY TRANSCRIPTIONAL REGULATOR"/>
    <property type="match status" value="1"/>
</dbReference>